<comment type="subcellular location">
    <subcellularLocation>
        <location evidence="3">Cytoplasm</location>
    </subcellularLocation>
</comment>
<evidence type="ECO:0000259" key="4">
    <source>
        <dbReference type="Pfam" id="PF02576"/>
    </source>
</evidence>
<dbReference type="SUPFAM" id="SSF75420">
    <property type="entry name" value="YhbC-like, N-terminal domain"/>
    <property type="match status" value="1"/>
</dbReference>
<evidence type="ECO:0000256" key="1">
    <source>
        <dbReference type="ARBA" id="ARBA00022490"/>
    </source>
</evidence>
<evidence type="ECO:0000313" key="7">
    <source>
        <dbReference type="Proteomes" id="UP001595615"/>
    </source>
</evidence>
<dbReference type="Proteomes" id="UP001595615">
    <property type="component" value="Unassembled WGS sequence"/>
</dbReference>
<reference evidence="7" key="1">
    <citation type="journal article" date="2019" name="Int. J. Syst. Evol. Microbiol.">
        <title>The Global Catalogue of Microorganisms (GCM) 10K type strain sequencing project: providing services to taxonomists for standard genome sequencing and annotation.</title>
        <authorList>
            <consortium name="The Broad Institute Genomics Platform"/>
            <consortium name="The Broad Institute Genome Sequencing Center for Infectious Disease"/>
            <person name="Wu L."/>
            <person name="Ma J."/>
        </authorList>
    </citation>
    <scope>NUCLEOTIDE SEQUENCE [LARGE SCALE GENOMIC DNA]</scope>
    <source>
        <strain evidence="7">KCTC 42644</strain>
    </source>
</reference>
<dbReference type="PANTHER" id="PTHR33867">
    <property type="entry name" value="RIBOSOME MATURATION FACTOR RIMP"/>
    <property type="match status" value="1"/>
</dbReference>
<keyword evidence="1 3" id="KW-0963">Cytoplasm</keyword>
<gene>
    <name evidence="3 6" type="primary">rimP</name>
    <name evidence="6" type="ORF">ACFOMD_09105</name>
</gene>
<keyword evidence="2 3" id="KW-0690">Ribosome biogenesis</keyword>
<proteinExistence type="inferred from homology"/>
<evidence type="ECO:0000256" key="2">
    <source>
        <dbReference type="ARBA" id="ARBA00022517"/>
    </source>
</evidence>
<dbReference type="Pfam" id="PF02576">
    <property type="entry name" value="RimP_N"/>
    <property type="match status" value="1"/>
</dbReference>
<dbReference type="Pfam" id="PF17384">
    <property type="entry name" value="DUF150_C"/>
    <property type="match status" value="1"/>
</dbReference>
<feature type="domain" description="Ribosome maturation factor RimP N-terminal" evidence="4">
    <location>
        <begin position="10"/>
        <end position="83"/>
    </location>
</feature>
<dbReference type="PANTHER" id="PTHR33867:SF1">
    <property type="entry name" value="RIBOSOME MATURATION FACTOR RIMP"/>
    <property type="match status" value="1"/>
</dbReference>
<dbReference type="NCBIfam" id="NF011229">
    <property type="entry name" value="PRK14636.1"/>
    <property type="match status" value="1"/>
</dbReference>
<dbReference type="RefSeq" id="WP_380860178.1">
    <property type="nucleotide sequence ID" value="NZ_JBHRXV010000007.1"/>
</dbReference>
<dbReference type="HAMAP" id="MF_01077">
    <property type="entry name" value="RimP"/>
    <property type="match status" value="1"/>
</dbReference>
<feature type="domain" description="Ribosome maturation factor RimP C-terminal" evidence="5">
    <location>
        <begin position="86"/>
        <end position="150"/>
    </location>
</feature>
<keyword evidence="7" id="KW-1185">Reference proteome</keyword>
<protein>
    <recommendedName>
        <fullName evidence="3">Ribosome maturation factor RimP</fullName>
    </recommendedName>
</protein>
<dbReference type="InterPro" id="IPR028989">
    <property type="entry name" value="RimP_N"/>
</dbReference>
<name>A0ABV7X9D2_9SPHN</name>
<dbReference type="InterPro" id="IPR003728">
    <property type="entry name" value="Ribosome_maturation_RimP"/>
</dbReference>
<comment type="similarity">
    <text evidence="3">Belongs to the RimP family.</text>
</comment>
<dbReference type="Gene3D" id="3.30.300.70">
    <property type="entry name" value="RimP-like superfamily, N-terminal"/>
    <property type="match status" value="1"/>
</dbReference>
<evidence type="ECO:0000259" key="5">
    <source>
        <dbReference type="Pfam" id="PF17384"/>
    </source>
</evidence>
<organism evidence="6 7">
    <name type="scientific">Sphingoaurantiacus capsulatus</name>
    <dbReference type="NCBI Taxonomy" id="1771310"/>
    <lineage>
        <taxon>Bacteria</taxon>
        <taxon>Pseudomonadati</taxon>
        <taxon>Pseudomonadota</taxon>
        <taxon>Alphaproteobacteria</taxon>
        <taxon>Sphingomonadales</taxon>
        <taxon>Sphingosinicellaceae</taxon>
        <taxon>Sphingoaurantiacus</taxon>
    </lineage>
</organism>
<dbReference type="Gene3D" id="2.30.30.180">
    <property type="entry name" value="Ribosome maturation factor RimP, C-terminal domain"/>
    <property type="match status" value="1"/>
</dbReference>
<evidence type="ECO:0000313" key="6">
    <source>
        <dbReference type="EMBL" id="MFC3712726.1"/>
    </source>
</evidence>
<dbReference type="InterPro" id="IPR028998">
    <property type="entry name" value="RimP_C"/>
</dbReference>
<dbReference type="NCBIfam" id="NF000932">
    <property type="entry name" value="PRK00092.2-5"/>
    <property type="match status" value="1"/>
</dbReference>
<dbReference type="CDD" id="cd01734">
    <property type="entry name" value="YlxS_C"/>
    <property type="match status" value="1"/>
</dbReference>
<dbReference type="EMBL" id="JBHRXV010000007">
    <property type="protein sequence ID" value="MFC3712726.1"/>
    <property type="molecule type" value="Genomic_DNA"/>
</dbReference>
<sequence>MTDAAQLTKLIEPEVTRLGFDLVRVSLSGTKYVSLQVMAEDPKTGQLTLDECATISRALSAMLDETDPIEDEYRLEVSSPGIDRPLTRAKDWTDWAGHEAKIALSEAIDGRKRFFGIVKGLDGDTALIEVDDAEIRLPLSLIQSAKLTLTDELIKASKPLSSEGADDIIEEKE</sequence>
<dbReference type="SUPFAM" id="SSF74942">
    <property type="entry name" value="YhbC-like, C-terminal domain"/>
    <property type="match status" value="1"/>
</dbReference>
<dbReference type="InterPro" id="IPR035956">
    <property type="entry name" value="RimP_N_sf"/>
</dbReference>
<accession>A0ABV7X9D2</accession>
<dbReference type="InterPro" id="IPR036847">
    <property type="entry name" value="RimP_C_sf"/>
</dbReference>
<comment type="caution">
    <text evidence="6">The sequence shown here is derived from an EMBL/GenBank/DDBJ whole genome shotgun (WGS) entry which is preliminary data.</text>
</comment>
<evidence type="ECO:0000256" key="3">
    <source>
        <dbReference type="HAMAP-Rule" id="MF_01077"/>
    </source>
</evidence>
<comment type="function">
    <text evidence="3">Required for maturation of 30S ribosomal subunits.</text>
</comment>